<name>B8HW22_CYAP4</name>
<proteinExistence type="predicted"/>
<dbReference type="EMBL" id="CP001344">
    <property type="protein sequence ID" value="ACL43200.1"/>
    <property type="molecule type" value="Genomic_DNA"/>
</dbReference>
<reference evidence="1" key="1">
    <citation type="submission" date="2009-01" db="EMBL/GenBank/DDBJ databases">
        <title>Complete sequence of chromosome Cyanothece sp. PCC 7425.</title>
        <authorList>
            <consortium name="US DOE Joint Genome Institute"/>
            <person name="Lucas S."/>
            <person name="Copeland A."/>
            <person name="Lapidus A."/>
            <person name="Glavina del Rio T."/>
            <person name="Dalin E."/>
            <person name="Tice H."/>
            <person name="Bruce D."/>
            <person name="Goodwin L."/>
            <person name="Pitluck S."/>
            <person name="Sims D."/>
            <person name="Meineke L."/>
            <person name="Brettin T."/>
            <person name="Detter J.C."/>
            <person name="Han C."/>
            <person name="Larimer F."/>
            <person name="Land M."/>
            <person name="Hauser L."/>
            <person name="Kyrpides N."/>
            <person name="Ovchinnikova G."/>
            <person name="Liberton M."/>
            <person name="Stoeckel J."/>
            <person name="Banerjee A."/>
            <person name="Singh A."/>
            <person name="Page L."/>
            <person name="Sato H."/>
            <person name="Zhao L."/>
            <person name="Sherman L."/>
            <person name="Pakrasi H."/>
            <person name="Richardson P."/>
        </authorList>
    </citation>
    <scope>NUCLEOTIDE SEQUENCE</scope>
    <source>
        <strain evidence="1">PCC 7425</strain>
    </source>
</reference>
<gene>
    <name evidence="1" type="ordered locus">Cyan7425_0814</name>
</gene>
<dbReference type="eggNOG" id="COG5464">
    <property type="taxonomic scope" value="Bacteria"/>
</dbReference>
<dbReference type="HOGENOM" id="CLU_210192_0_0_3"/>
<dbReference type="AlphaFoldDB" id="B8HW22"/>
<dbReference type="STRING" id="395961.Cyan7425_0814"/>
<dbReference type="KEGG" id="cyn:Cyan7425_0814"/>
<organism evidence="1">
    <name type="scientific">Cyanothece sp. (strain PCC 7425 / ATCC 29141)</name>
    <dbReference type="NCBI Taxonomy" id="395961"/>
    <lineage>
        <taxon>Bacteria</taxon>
        <taxon>Bacillati</taxon>
        <taxon>Cyanobacteriota</taxon>
        <taxon>Cyanophyceae</taxon>
        <taxon>Gomontiellales</taxon>
        <taxon>Cyanothecaceae</taxon>
        <taxon>Cyanothece</taxon>
    </lineage>
</organism>
<protein>
    <submittedName>
        <fullName evidence="1">Uncharacterized protein</fullName>
    </submittedName>
</protein>
<sequence>MFAHVCKFLAESLPADFATGLLGDPIPLTKLEPTELFLEPIRWVRIGQSDDSTMTEAGD</sequence>
<evidence type="ECO:0000313" key="1">
    <source>
        <dbReference type="EMBL" id="ACL43200.1"/>
    </source>
</evidence>
<accession>B8HW22</accession>